<keyword evidence="2" id="KW-0479">Metal-binding</keyword>
<reference evidence="4" key="1">
    <citation type="journal article" date="2020" name="mSystems">
        <title>Genome- and Community-Level Interaction Insights into Carbon Utilization and Element Cycling Functions of Hydrothermarchaeota in Hydrothermal Sediment.</title>
        <authorList>
            <person name="Zhou Z."/>
            <person name="Liu Y."/>
            <person name="Xu W."/>
            <person name="Pan J."/>
            <person name="Luo Z.H."/>
            <person name="Li M."/>
        </authorList>
    </citation>
    <scope>NUCLEOTIDE SEQUENCE [LARGE SCALE GENOMIC DNA]</scope>
    <source>
        <strain evidence="4">SpSt-885</strain>
    </source>
</reference>
<dbReference type="NCBIfam" id="NF003008">
    <property type="entry name" value="PRK03824.1"/>
    <property type="match status" value="1"/>
</dbReference>
<dbReference type="InterPro" id="IPR000688">
    <property type="entry name" value="HypA/HybF"/>
</dbReference>
<evidence type="ECO:0000256" key="1">
    <source>
        <dbReference type="ARBA" id="ARBA00022596"/>
    </source>
</evidence>
<sequence length="129" mass="14788">MVHEWALAESIVNYLSLELPGKKAEKVVIGLGRLQSIEQDILDFALRELLVQADIHVEEITYVIIEPKLRCRACGYEWKILPEELNEEIAEMIHFVPEAIHSFLTCPRCGSRDFEIEEGRGITIVEVIK</sequence>
<evidence type="ECO:0000256" key="2">
    <source>
        <dbReference type="ARBA" id="ARBA00022723"/>
    </source>
</evidence>
<dbReference type="GO" id="GO:0051604">
    <property type="term" value="P:protein maturation"/>
    <property type="evidence" value="ECO:0007669"/>
    <property type="project" value="InterPro"/>
</dbReference>
<dbReference type="PANTHER" id="PTHR34535:SF3">
    <property type="entry name" value="HYDROGENASE MATURATION FACTOR HYPA"/>
    <property type="match status" value="1"/>
</dbReference>
<evidence type="ECO:0000313" key="4">
    <source>
        <dbReference type="EMBL" id="HGZ60829.1"/>
    </source>
</evidence>
<dbReference type="PIRSF" id="PIRSF004761">
    <property type="entry name" value="Hydrgn_mat_HypA"/>
    <property type="match status" value="1"/>
</dbReference>
<dbReference type="GO" id="GO:0008270">
    <property type="term" value="F:zinc ion binding"/>
    <property type="evidence" value="ECO:0007669"/>
    <property type="project" value="TreeGrafter"/>
</dbReference>
<comment type="caution">
    <text evidence="4">The sequence shown here is derived from an EMBL/GenBank/DDBJ whole genome shotgun (WGS) entry which is preliminary data.</text>
</comment>
<accession>A0A7J3SPN7</accession>
<name>A0A7J3SPN7_9CREN</name>
<dbReference type="GO" id="GO:0016151">
    <property type="term" value="F:nickel cation binding"/>
    <property type="evidence" value="ECO:0007669"/>
    <property type="project" value="InterPro"/>
</dbReference>
<proteinExistence type="predicted"/>
<dbReference type="EMBL" id="DTLS01000183">
    <property type="protein sequence ID" value="HGZ60829.1"/>
    <property type="molecule type" value="Genomic_DNA"/>
</dbReference>
<keyword evidence="3" id="KW-0862">Zinc</keyword>
<dbReference type="Pfam" id="PF01155">
    <property type="entry name" value="HypA"/>
    <property type="match status" value="1"/>
</dbReference>
<organism evidence="4">
    <name type="scientific">Fervidicoccus fontis</name>
    <dbReference type="NCBI Taxonomy" id="683846"/>
    <lineage>
        <taxon>Archaea</taxon>
        <taxon>Thermoproteota</taxon>
        <taxon>Thermoprotei</taxon>
        <taxon>Fervidicoccales</taxon>
        <taxon>Fervidicoccaceae</taxon>
        <taxon>Fervidicoccus</taxon>
    </lineage>
</organism>
<protein>
    <submittedName>
        <fullName evidence="4">Hydrogenase nickel incorporation protein HypA</fullName>
    </submittedName>
</protein>
<evidence type="ECO:0000256" key="3">
    <source>
        <dbReference type="ARBA" id="ARBA00022833"/>
    </source>
</evidence>
<dbReference type="PANTHER" id="PTHR34535">
    <property type="entry name" value="HYDROGENASE MATURATION FACTOR HYPA"/>
    <property type="match status" value="1"/>
</dbReference>
<dbReference type="Gene3D" id="2.20.28.10">
    <property type="match status" value="1"/>
</dbReference>
<dbReference type="AlphaFoldDB" id="A0A7J3SPN7"/>
<gene>
    <name evidence="4" type="primary">hypA</name>
    <name evidence="4" type="ORF">ENW83_06515</name>
</gene>
<keyword evidence="1" id="KW-0533">Nickel</keyword>